<feature type="compositionally biased region" description="Acidic residues" evidence="1">
    <location>
        <begin position="70"/>
        <end position="87"/>
    </location>
</feature>
<feature type="compositionally biased region" description="Basic and acidic residues" evidence="1">
    <location>
        <begin position="20"/>
        <end position="34"/>
    </location>
</feature>
<evidence type="ECO:0000313" key="3">
    <source>
        <dbReference type="Proteomes" id="UP000467840"/>
    </source>
</evidence>
<gene>
    <name evidence="2" type="ORF">GH714_021258</name>
</gene>
<feature type="region of interest" description="Disordered" evidence="1">
    <location>
        <begin position="68"/>
        <end position="96"/>
    </location>
</feature>
<dbReference type="Proteomes" id="UP000467840">
    <property type="component" value="Chromosome 1"/>
</dbReference>
<comment type="caution">
    <text evidence="2">The sequence shown here is derived from an EMBL/GenBank/DDBJ whole genome shotgun (WGS) entry which is preliminary data.</text>
</comment>
<keyword evidence="3" id="KW-1185">Reference proteome</keyword>
<dbReference type="EMBL" id="JAAGAX010000011">
    <property type="protein sequence ID" value="KAF2298281.1"/>
    <property type="molecule type" value="Genomic_DNA"/>
</dbReference>
<proteinExistence type="predicted"/>
<accession>A0A6A6LA12</accession>
<sequence>MAAHEMAKIQGVVVAEVEGDMERRRGGSGMEKDGTTCFFKARRPPDLGKVGSSSSRMLIENYLIQSVEREYEEEHSDEEGSDYEGSNEEANLQMHD</sequence>
<name>A0A6A6LA12_HEVBR</name>
<protein>
    <submittedName>
        <fullName evidence="2">Uncharacterized protein</fullName>
    </submittedName>
</protein>
<evidence type="ECO:0000313" key="2">
    <source>
        <dbReference type="EMBL" id="KAF2298281.1"/>
    </source>
</evidence>
<feature type="region of interest" description="Disordered" evidence="1">
    <location>
        <begin position="20"/>
        <end position="52"/>
    </location>
</feature>
<organism evidence="2 3">
    <name type="scientific">Hevea brasiliensis</name>
    <name type="common">Para rubber tree</name>
    <name type="synonym">Siphonia brasiliensis</name>
    <dbReference type="NCBI Taxonomy" id="3981"/>
    <lineage>
        <taxon>Eukaryota</taxon>
        <taxon>Viridiplantae</taxon>
        <taxon>Streptophyta</taxon>
        <taxon>Embryophyta</taxon>
        <taxon>Tracheophyta</taxon>
        <taxon>Spermatophyta</taxon>
        <taxon>Magnoliopsida</taxon>
        <taxon>eudicotyledons</taxon>
        <taxon>Gunneridae</taxon>
        <taxon>Pentapetalae</taxon>
        <taxon>rosids</taxon>
        <taxon>fabids</taxon>
        <taxon>Malpighiales</taxon>
        <taxon>Euphorbiaceae</taxon>
        <taxon>Crotonoideae</taxon>
        <taxon>Micrandreae</taxon>
        <taxon>Hevea</taxon>
    </lineage>
</organism>
<dbReference type="AlphaFoldDB" id="A0A6A6LA12"/>
<reference evidence="2 3" key="1">
    <citation type="journal article" date="2020" name="Mol. Plant">
        <title>The Chromosome-Based Rubber Tree Genome Provides New Insights into Spurge Genome Evolution and Rubber Biosynthesis.</title>
        <authorList>
            <person name="Liu J."/>
            <person name="Shi C."/>
            <person name="Shi C.C."/>
            <person name="Li W."/>
            <person name="Zhang Q.J."/>
            <person name="Zhang Y."/>
            <person name="Li K."/>
            <person name="Lu H.F."/>
            <person name="Shi C."/>
            <person name="Zhu S.T."/>
            <person name="Xiao Z.Y."/>
            <person name="Nan H."/>
            <person name="Yue Y."/>
            <person name="Zhu X.G."/>
            <person name="Wu Y."/>
            <person name="Hong X.N."/>
            <person name="Fan G.Y."/>
            <person name="Tong Y."/>
            <person name="Zhang D."/>
            <person name="Mao C.L."/>
            <person name="Liu Y.L."/>
            <person name="Hao S.J."/>
            <person name="Liu W.Q."/>
            <person name="Lv M.Q."/>
            <person name="Zhang H.B."/>
            <person name="Liu Y."/>
            <person name="Hu-Tang G.R."/>
            <person name="Wang J.P."/>
            <person name="Wang J.H."/>
            <person name="Sun Y.H."/>
            <person name="Ni S.B."/>
            <person name="Chen W.B."/>
            <person name="Zhang X.C."/>
            <person name="Jiao Y.N."/>
            <person name="Eichler E.E."/>
            <person name="Li G.H."/>
            <person name="Liu X."/>
            <person name="Gao L.Z."/>
        </authorList>
    </citation>
    <scope>NUCLEOTIDE SEQUENCE [LARGE SCALE GENOMIC DNA]</scope>
    <source>
        <strain evidence="3">cv. GT1</strain>
        <tissue evidence="2">Leaf</tissue>
    </source>
</reference>
<evidence type="ECO:0000256" key="1">
    <source>
        <dbReference type="SAM" id="MobiDB-lite"/>
    </source>
</evidence>